<feature type="non-terminal residue" evidence="2">
    <location>
        <position position="1"/>
    </location>
</feature>
<accession>A0ABN7WZN7</accession>
<organism evidence="2 3">
    <name type="scientific">Gigaspora margarita</name>
    <dbReference type="NCBI Taxonomy" id="4874"/>
    <lineage>
        <taxon>Eukaryota</taxon>
        <taxon>Fungi</taxon>
        <taxon>Fungi incertae sedis</taxon>
        <taxon>Mucoromycota</taxon>
        <taxon>Glomeromycotina</taxon>
        <taxon>Glomeromycetes</taxon>
        <taxon>Diversisporales</taxon>
        <taxon>Gigasporaceae</taxon>
        <taxon>Gigaspora</taxon>
    </lineage>
</organism>
<feature type="region of interest" description="Disordered" evidence="1">
    <location>
        <begin position="220"/>
        <end position="276"/>
    </location>
</feature>
<proteinExistence type="predicted"/>
<protein>
    <submittedName>
        <fullName evidence="2">25695_t:CDS:1</fullName>
    </submittedName>
</protein>
<comment type="caution">
    <text evidence="2">The sequence shown here is derived from an EMBL/GenBank/DDBJ whole genome shotgun (WGS) entry which is preliminary data.</text>
</comment>
<feature type="compositionally biased region" description="Polar residues" evidence="1">
    <location>
        <begin position="223"/>
        <end position="238"/>
    </location>
</feature>
<feature type="compositionally biased region" description="Basic and acidic residues" evidence="1">
    <location>
        <begin position="242"/>
        <end position="260"/>
    </location>
</feature>
<evidence type="ECO:0000313" key="2">
    <source>
        <dbReference type="EMBL" id="CAG8843524.1"/>
    </source>
</evidence>
<dbReference type="Proteomes" id="UP000789901">
    <property type="component" value="Unassembled WGS sequence"/>
</dbReference>
<feature type="non-terminal residue" evidence="2">
    <location>
        <position position="340"/>
    </location>
</feature>
<gene>
    <name evidence="2" type="ORF">GMARGA_LOCUS36587</name>
</gene>
<reference evidence="2 3" key="1">
    <citation type="submission" date="2021-06" db="EMBL/GenBank/DDBJ databases">
        <authorList>
            <person name="Kallberg Y."/>
            <person name="Tangrot J."/>
            <person name="Rosling A."/>
        </authorList>
    </citation>
    <scope>NUCLEOTIDE SEQUENCE [LARGE SCALE GENOMIC DNA]</scope>
    <source>
        <strain evidence="2 3">120-4 pot B 10/14</strain>
    </source>
</reference>
<sequence length="340" mass="39129">DSIKLVCEIFERQSLKGMPFKTFNAATDEDIKEFWKKINLINDTIVNNDYEMKNLKQLVIGEDTCSICLPFRCPREIFTQLYNLPDLIPGVDSHYKSFKDLYGTQISEKYRPSHEKPILKTKSIQTRGSMKGKTKHIMPFCSSALRAKNVRIIVSCTECDKPRLLFSAKKLLETDRQILSRFLDTILCTCRTAFHDTCELSFATPSRQHYESDEIPEHEYNYENDSVPGSSNSNQELNIYNIDDKSDDNMRSDESSKSVRNDTCPNNPEEDTEDVISDPIQKIFKNVFVNDSWTCNSPVEKPYYLASIYSEVCYLCGSLNINQSTLLDTTRPLHSKKNLP</sequence>
<evidence type="ECO:0000313" key="3">
    <source>
        <dbReference type="Proteomes" id="UP000789901"/>
    </source>
</evidence>
<name>A0ABN7WZN7_GIGMA</name>
<evidence type="ECO:0000256" key="1">
    <source>
        <dbReference type="SAM" id="MobiDB-lite"/>
    </source>
</evidence>
<dbReference type="EMBL" id="CAJVQB010072694">
    <property type="protein sequence ID" value="CAG8843524.1"/>
    <property type="molecule type" value="Genomic_DNA"/>
</dbReference>
<keyword evidence="3" id="KW-1185">Reference proteome</keyword>